<evidence type="ECO:0000259" key="2">
    <source>
        <dbReference type="PROSITE" id="PS50994"/>
    </source>
</evidence>
<accession>A5ANX9</accession>
<keyword evidence="1" id="KW-0378">Hydrolase</keyword>
<dbReference type="InterPro" id="IPR012337">
    <property type="entry name" value="RNaseH-like_sf"/>
</dbReference>
<dbReference type="GO" id="GO:0006508">
    <property type="term" value="P:proteolysis"/>
    <property type="evidence" value="ECO:0007669"/>
    <property type="project" value="UniProtKB-KW"/>
</dbReference>
<dbReference type="GO" id="GO:0008233">
    <property type="term" value="F:peptidase activity"/>
    <property type="evidence" value="ECO:0007669"/>
    <property type="project" value="UniProtKB-KW"/>
</dbReference>
<dbReference type="InterPro" id="IPR025724">
    <property type="entry name" value="GAG-pre-integrase_dom"/>
</dbReference>
<dbReference type="Pfam" id="PF22936">
    <property type="entry name" value="Pol_BBD"/>
    <property type="match status" value="1"/>
</dbReference>
<proteinExistence type="predicted"/>
<evidence type="ECO:0000313" key="3">
    <source>
        <dbReference type="EMBL" id="CAN71523.1"/>
    </source>
</evidence>
<dbReference type="InterPro" id="IPR039537">
    <property type="entry name" value="Retrotran_Ty1/copia-like"/>
</dbReference>
<dbReference type="InterPro" id="IPR054722">
    <property type="entry name" value="PolX-like_BBD"/>
</dbReference>
<dbReference type="EMBL" id="AM431063">
    <property type="protein sequence ID" value="CAN71523.1"/>
    <property type="molecule type" value="Genomic_DNA"/>
</dbReference>
<dbReference type="GO" id="GO:0003676">
    <property type="term" value="F:nucleic acid binding"/>
    <property type="evidence" value="ECO:0007669"/>
    <property type="project" value="InterPro"/>
</dbReference>
<organism evidence="3">
    <name type="scientific">Vitis vinifera</name>
    <name type="common">Grape</name>
    <dbReference type="NCBI Taxonomy" id="29760"/>
    <lineage>
        <taxon>Eukaryota</taxon>
        <taxon>Viridiplantae</taxon>
        <taxon>Streptophyta</taxon>
        <taxon>Embryophyta</taxon>
        <taxon>Tracheophyta</taxon>
        <taxon>Spermatophyta</taxon>
        <taxon>Magnoliopsida</taxon>
        <taxon>eudicotyledons</taxon>
        <taxon>Gunneridae</taxon>
        <taxon>Pentapetalae</taxon>
        <taxon>rosids</taxon>
        <taxon>Vitales</taxon>
        <taxon>Vitaceae</taxon>
        <taxon>Viteae</taxon>
        <taxon>Vitis</taxon>
    </lineage>
</organism>
<protein>
    <recommendedName>
        <fullName evidence="2">Integrase catalytic domain-containing protein</fullName>
    </recommendedName>
</protein>
<dbReference type="InterPro" id="IPR036397">
    <property type="entry name" value="RNaseH_sf"/>
</dbReference>
<dbReference type="Gene3D" id="3.30.420.10">
    <property type="entry name" value="Ribonuclease H-like superfamily/Ribonuclease H"/>
    <property type="match status" value="1"/>
</dbReference>
<evidence type="ECO:0000256" key="1">
    <source>
        <dbReference type="ARBA" id="ARBA00022670"/>
    </source>
</evidence>
<dbReference type="AlphaFoldDB" id="A5ANX9"/>
<dbReference type="PANTHER" id="PTHR42648">
    <property type="entry name" value="TRANSPOSASE, PUTATIVE-RELATED"/>
    <property type="match status" value="1"/>
</dbReference>
<dbReference type="PROSITE" id="PS50994">
    <property type="entry name" value="INTEGRASE"/>
    <property type="match status" value="1"/>
</dbReference>
<dbReference type="InterPro" id="IPR001584">
    <property type="entry name" value="Integrase_cat-core"/>
</dbReference>
<reference evidence="3" key="1">
    <citation type="journal article" date="2007" name="PLoS ONE">
        <title>The first genome sequence of an elite grapevine cultivar (Pinot noir Vitis vinifera L.): coping with a highly heterozygous genome.</title>
        <authorList>
            <person name="Velasco R."/>
            <person name="Zharkikh A."/>
            <person name="Troggio M."/>
            <person name="Cartwright D.A."/>
            <person name="Cestaro A."/>
            <person name="Pruss D."/>
            <person name="Pindo M."/>
            <person name="FitzGerald L.M."/>
            <person name="Vezzulli S."/>
            <person name="Reid J."/>
            <person name="Malacarne G."/>
            <person name="Iliev D."/>
            <person name="Coppola G."/>
            <person name="Wardell B."/>
            <person name="Micheletti D."/>
            <person name="Macalma T."/>
            <person name="Facci M."/>
            <person name="Mitchell J.T."/>
            <person name="Perazzolli M."/>
            <person name="Eldredge G."/>
            <person name="Gatto P."/>
            <person name="Oyzerski R."/>
            <person name="Moretto M."/>
            <person name="Gutin N."/>
            <person name="Stefanini M."/>
            <person name="Chen Y."/>
            <person name="Segala C."/>
            <person name="Davenport C."/>
            <person name="Dematte L."/>
            <person name="Mraz A."/>
            <person name="Battilana J."/>
            <person name="Stormo K."/>
            <person name="Costa F."/>
            <person name="Tao Q."/>
            <person name="Si-Ammour A."/>
            <person name="Harkins T."/>
            <person name="Lackey A."/>
            <person name="Perbost C."/>
            <person name="Taillon B."/>
            <person name="Stella A."/>
            <person name="Solovyev V."/>
            <person name="Fawcett J.A."/>
            <person name="Sterck L."/>
            <person name="Vandepoele K."/>
            <person name="Grando S.M."/>
            <person name="Toppo S."/>
            <person name="Moser C."/>
            <person name="Lanchbury J."/>
            <person name="Bogden R."/>
            <person name="Skolnick M."/>
            <person name="Sgaramella V."/>
            <person name="Bhatnagar S.K."/>
            <person name="Fontana P."/>
            <person name="Gutin A."/>
            <person name="Van de Peer Y."/>
            <person name="Salamini F."/>
            <person name="Viola R."/>
        </authorList>
    </citation>
    <scope>NUCLEOTIDE SEQUENCE</scope>
</reference>
<dbReference type="GO" id="GO:0015074">
    <property type="term" value="P:DNA integration"/>
    <property type="evidence" value="ECO:0007669"/>
    <property type="project" value="InterPro"/>
</dbReference>
<name>A5ANX9_VITVI</name>
<gene>
    <name evidence="3" type="ORF">VITISV_037361</name>
</gene>
<dbReference type="PANTHER" id="PTHR42648:SF18">
    <property type="entry name" value="RETROTRANSPOSON, UNCLASSIFIED-LIKE PROTEIN"/>
    <property type="match status" value="1"/>
</dbReference>
<dbReference type="Pfam" id="PF13976">
    <property type="entry name" value="gag_pre-integrs"/>
    <property type="match status" value="1"/>
</dbReference>
<sequence>MCHNATIFKDLDKTYNSTMKVGNGGYVDVKGRGMVAVKTNSGIKLISDVLFVLDISQNLLSVAQMLEKQYSLQFKDNQCIIFDPYGEKLLCMKMKSQSFAINWENTAEYAYARVTQSVSDLWHERFGHYNQRSLVDLKKLELVEDMPNVSDEAQICEICQQGKQARLPLKNNQAWRAIEKLQLIHTGVCGPMKTTSLSGNKYSILFIDDYTRMCWVYFIYLKNEVFFVFKQFKALVENQSNLSIKILRSDNGTKYTSNQFVEFSSTASIECQLTTPYTPQQNGVSKRKNRIVMEMASCLLFEKKMPSNFWAETVNTSVYLLNRLPTKSLKNKTPYEAW</sequence>
<feature type="domain" description="Integrase catalytic" evidence="2">
    <location>
        <begin position="164"/>
        <end position="338"/>
    </location>
</feature>
<dbReference type="Pfam" id="PF00665">
    <property type="entry name" value="rve"/>
    <property type="match status" value="1"/>
</dbReference>
<keyword evidence="1" id="KW-0645">Protease</keyword>
<dbReference type="SUPFAM" id="SSF53098">
    <property type="entry name" value="Ribonuclease H-like"/>
    <property type="match status" value="1"/>
</dbReference>